<evidence type="ECO:0000256" key="2">
    <source>
        <dbReference type="ARBA" id="ARBA00004442"/>
    </source>
</evidence>
<keyword evidence="5" id="KW-0732">Signal</keyword>
<evidence type="ECO:0000313" key="11">
    <source>
        <dbReference type="Proteomes" id="UP001225134"/>
    </source>
</evidence>
<dbReference type="SUPFAM" id="SSF54523">
    <property type="entry name" value="Pili subunits"/>
    <property type="match status" value="1"/>
</dbReference>
<dbReference type="InterPro" id="IPR005594">
    <property type="entry name" value="YadA_C"/>
</dbReference>
<comment type="caution">
    <text evidence="10">The sequence shown here is derived from an EMBL/GenBank/DDBJ whole genome shotgun (WGS) entry which is preliminary data.</text>
</comment>
<keyword evidence="3" id="KW-1134">Transmembrane beta strand</keyword>
<reference evidence="10 11" key="1">
    <citation type="submission" date="2023-06" db="EMBL/GenBank/DDBJ databases">
        <title>Antibody response to the Sneathia vaginalis cytopathogenic toxin A during pregnancy.</title>
        <authorList>
            <person name="Mccoy Z.T."/>
            <person name="Serrano M.G."/>
            <person name="Spaine K."/>
            <person name="Edwards D.J."/>
            <person name="Buck G.A."/>
            <person name="Jefferson K."/>
        </authorList>
    </citation>
    <scope>NUCLEOTIDE SEQUENCE [LARGE SCALE GENOMIC DNA]</scope>
    <source>
        <strain evidence="10 11">CCUG 42621</strain>
    </source>
</reference>
<evidence type="ECO:0000256" key="7">
    <source>
        <dbReference type="ARBA" id="ARBA00023237"/>
    </source>
</evidence>
<gene>
    <name evidence="10" type="ORF">QQA45_06345</name>
</gene>
<evidence type="ECO:0000256" key="6">
    <source>
        <dbReference type="ARBA" id="ARBA00023136"/>
    </source>
</evidence>
<evidence type="ECO:0000256" key="1">
    <source>
        <dbReference type="ARBA" id="ARBA00004241"/>
    </source>
</evidence>
<evidence type="ECO:0000256" key="4">
    <source>
        <dbReference type="ARBA" id="ARBA00022692"/>
    </source>
</evidence>
<dbReference type="EMBL" id="JASSPP010000011">
    <property type="protein sequence ID" value="MDK9581111.1"/>
    <property type="molecule type" value="Genomic_DNA"/>
</dbReference>
<comment type="subcellular location">
    <subcellularLocation>
        <location evidence="2">Cell outer membrane</location>
    </subcellularLocation>
    <subcellularLocation>
        <location evidence="1">Cell surface</location>
    </subcellularLocation>
</comment>
<keyword evidence="11" id="KW-1185">Reference proteome</keyword>
<organism evidence="10 11">
    <name type="scientific">Sneathia sanguinegens</name>
    <dbReference type="NCBI Taxonomy" id="40543"/>
    <lineage>
        <taxon>Bacteria</taxon>
        <taxon>Fusobacteriati</taxon>
        <taxon>Fusobacteriota</taxon>
        <taxon>Fusobacteriia</taxon>
        <taxon>Fusobacteriales</taxon>
        <taxon>Leptotrichiaceae</taxon>
        <taxon>Sneathia</taxon>
    </lineage>
</organism>
<keyword evidence="8" id="KW-0175">Coiled coil</keyword>
<evidence type="ECO:0000259" key="9">
    <source>
        <dbReference type="Pfam" id="PF03895"/>
    </source>
</evidence>
<name>A0ABT7HMK7_9FUSO</name>
<evidence type="ECO:0000256" key="5">
    <source>
        <dbReference type="ARBA" id="ARBA00022729"/>
    </source>
</evidence>
<dbReference type="InterPro" id="IPR045584">
    <property type="entry name" value="Pilin-like"/>
</dbReference>
<feature type="coiled-coil region" evidence="8">
    <location>
        <begin position="381"/>
        <end position="425"/>
    </location>
</feature>
<evidence type="ECO:0000313" key="10">
    <source>
        <dbReference type="EMBL" id="MDK9581111.1"/>
    </source>
</evidence>
<protein>
    <submittedName>
        <fullName evidence="10">YadA C-terminal domain-containing protein</fullName>
    </submittedName>
</protein>
<feature type="coiled-coil region" evidence="8">
    <location>
        <begin position="108"/>
        <end position="135"/>
    </location>
</feature>
<feature type="domain" description="Trimeric autotransporter adhesin YadA-like C-terminal membrane anchor" evidence="9">
    <location>
        <begin position="316"/>
        <end position="370"/>
    </location>
</feature>
<evidence type="ECO:0000256" key="3">
    <source>
        <dbReference type="ARBA" id="ARBA00022452"/>
    </source>
</evidence>
<keyword evidence="4" id="KW-0812">Transmembrane</keyword>
<dbReference type="Gene3D" id="3.30.1300.30">
    <property type="entry name" value="GSPII I/J protein-like"/>
    <property type="match status" value="1"/>
</dbReference>
<keyword evidence="6" id="KW-0472">Membrane</keyword>
<evidence type="ECO:0000256" key="8">
    <source>
        <dbReference type="SAM" id="Coils"/>
    </source>
</evidence>
<dbReference type="RefSeq" id="WP_285153410.1">
    <property type="nucleotide sequence ID" value="NZ_JASSPP010000011.1"/>
</dbReference>
<sequence length="428" mass="47012">MGKGTIDNNSNGLVKGSTVYNYMTEFKKQLSKESTQDLANKLNVDADNLSDKGVTNLTNKLGTGEVADGDTKLVTGGKVYSKINDIKQDLDNKYTTLNTQVTTNTNDIKKLKTDVEDLKKTKQDITTKLNDKLDKADLSIKGKEYIKVDKDDKFNYTLSLDKDKLASELDLTNNTSVNNIVNTKLGDINTNIGDLKTKVESNTTKINTNTSSITKLQQDMTNKLNVDADNLSETGETNLIDKLSKGSDISKPNNRLVTDKQVNEHLSKNYYNKTEVDAKVSNISNTVVEANKKSDLALGGVANAVAMANLLQANSYSKYKTNISAAYGYYGGSNALAIGFSGVSENRMVSYRVSGSVNTKGNIALGAGLGVMLGEFKTDKYPEKGKKISELEEKLKMQENEINILKKKAEKTDILEKQIQELMKLIKK</sequence>
<keyword evidence="7" id="KW-0998">Cell outer membrane</keyword>
<dbReference type="Proteomes" id="UP001225134">
    <property type="component" value="Unassembled WGS sequence"/>
</dbReference>
<proteinExistence type="predicted"/>
<accession>A0ABT7HMK7</accession>
<dbReference type="Pfam" id="PF03895">
    <property type="entry name" value="YadA_anchor"/>
    <property type="match status" value="1"/>
</dbReference>